<dbReference type="FunFam" id="2.60.40.1180:FF:000007">
    <property type="entry name" value="Sucrose isomerase"/>
    <property type="match status" value="1"/>
</dbReference>
<evidence type="ECO:0000256" key="6">
    <source>
        <dbReference type="NCBIfam" id="TIGR02403"/>
    </source>
</evidence>
<evidence type="ECO:0000256" key="3">
    <source>
        <dbReference type="ARBA" id="ARBA00022490"/>
    </source>
</evidence>
<keyword evidence="5 8" id="KW-0326">Glycosidase</keyword>
<dbReference type="InterPro" id="IPR006047">
    <property type="entry name" value="GH13_cat_dom"/>
</dbReference>
<dbReference type="PANTHER" id="PTHR10357">
    <property type="entry name" value="ALPHA-AMYLASE FAMILY MEMBER"/>
    <property type="match status" value="1"/>
</dbReference>
<dbReference type="SMART" id="SM00642">
    <property type="entry name" value="Aamy"/>
    <property type="match status" value="1"/>
</dbReference>
<dbReference type="NCBIfam" id="NF008183">
    <property type="entry name" value="PRK10933.1"/>
    <property type="match status" value="1"/>
</dbReference>
<dbReference type="InterPro" id="IPR013780">
    <property type="entry name" value="Glyco_hydro_b"/>
</dbReference>
<dbReference type="FunFam" id="3.20.20.80:FF:000064">
    <property type="entry name" value="Oligo-1,6-glucosidase"/>
    <property type="match status" value="1"/>
</dbReference>
<evidence type="ECO:0000256" key="1">
    <source>
        <dbReference type="ARBA" id="ARBA00004496"/>
    </source>
</evidence>
<dbReference type="InterPro" id="IPR012769">
    <property type="entry name" value="Trehalose_TreC"/>
</dbReference>
<dbReference type="AlphaFoldDB" id="A0A417YEB5"/>
<comment type="similarity">
    <text evidence="2">Belongs to the glycosyl hydrolase 13 family.</text>
</comment>
<dbReference type="Gene3D" id="3.90.400.10">
    <property type="entry name" value="Oligo-1,6-glucosidase, Domain 2"/>
    <property type="match status" value="1"/>
</dbReference>
<protein>
    <recommendedName>
        <fullName evidence="6">Alpha,alpha-phosphotrehalase</fullName>
        <ecNumber evidence="6">3.2.1.93</ecNumber>
    </recommendedName>
</protein>
<comment type="subcellular location">
    <subcellularLocation>
        <location evidence="1">Cytoplasm</location>
    </subcellularLocation>
</comment>
<evidence type="ECO:0000256" key="4">
    <source>
        <dbReference type="ARBA" id="ARBA00022801"/>
    </source>
</evidence>
<dbReference type="SUPFAM" id="SSF51011">
    <property type="entry name" value="Glycosyl hydrolase domain"/>
    <property type="match status" value="1"/>
</dbReference>
<dbReference type="GO" id="GO:0004556">
    <property type="term" value="F:alpha-amylase activity"/>
    <property type="evidence" value="ECO:0007669"/>
    <property type="project" value="TreeGrafter"/>
</dbReference>
<comment type="caution">
    <text evidence="8">The sequence shown here is derived from an EMBL/GenBank/DDBJ whole genome shotgun (WGS) entry which is preliminary data.</text>
</comment>
<name>A0A417YEB5_9BACI</name>
<sequence length="556" mass="65191">MSEAWWKKSVVYQIYPKSFHDTTGNGTGDIQGIISKLDYLKKLGVDVIWLTPVYKSPQNDNGYDISDYYSIEPGYGTMEDFEELLEETHRRDMKLIMDLVINHTSTEHEWFQEAKKSKDNPYRDFYIWKDPVDGEEPNNWQSKFGGSAWQYDEQTEQYFLHLFDRTQADLNWENEKLREKLFDMMRFWAEKGIDGFRLDVINLISKDQTFPNDDIGDGRRFYTDGPRIHEYLNEMNQEVFSKYDMLTVGEMSSTSLEACVLYTQPERQELSMTFQFHHLKVDYPHGEKWTKAPFDFLKLKKILSDWQVGMHEENGWNALFWCNHDQPRAVSRFGDDTKLHRESAKMLATTLHMMKGTPYIYQGEEIGMTNPNFTSIDEYRDVESLNAYKSLRDSGKSEQETIAILQQKSRDNGRTPMQWSNEKHAGFTSGTPWINVAANYPEINVNRALEDKNSIFYHHQQLIQLRKKYDIITYGDYQLLFEDDPKIFAYTRNWNGEKLIVISNFSGDNATVDLQLDKKIANPEILLSNYADSPQSLEQLSLRPYESIVYHASPGM</sequence>
<dbReference type="EC" id="3.2.1.93" evidence="6"/>
<feature type="domain" description="Glycosyl hydrolase family 13 catalytic" evidence="7">
    <location>
        <begin position="13"/>
        <end position="414"/>
    </location>
</feature>
<evidence type="ECO:0000256" key="2">
    <source>
        <dbReference type="ARBA" id="ARBA00008061"/>
    </source>
</evidence>
<dbReference type="Proteomes" id="UP000285456">
    <property type="component" value="Unassembled WGS sequence"/>
</dbReference>
<reference evidence="8 9" key="1">
    <citation type="journal article" date="2007" name="Int. J. Syst. Evol. Microbiol.">
        <title>Oceanobacillus profundus sp. nov., isolated from a deep-sea sediment core.</title>
        <authorList>
            <person name="Kim Y.G."/>
            <person name="Choi D.H."/>
            <person name="Hyun S."/>
            <person name="Cho B.C."/>
        </authorList>
    </citation>
    <scope>NUCLEOTIDE SEQUENCE [LARGE SCALE GENOMIC DNA]</scope>
    <source>
        <strain evidence="8 9">DSM 18246</strain>
    </source>
</reference>
<evidence type="ECO:0000259" key="7">
    <source>
        <dbReference type="SMART" id="SM00642"/>
    </source>
</evidence>
<dbReference type="CDD" id="cd11333">
    <property type="entry name" value="AmyAc_SI_OligoGlu_DGase"/>
    <property type="match status" value="1"/>
</dbReference>
<dbReference type="PANTHER" id="PTHR10357:SF217">
    <property type="entry name" value="TREHALOSE-6-PHOSPHATE HYDROLASE"/>
    <property type="match status" value="1"/>
</dbReference>
<dbReference type="Gene3D" id="2.60.40.1180">
    <property type="entry name" value="Golgi alpha-mannosidase II"/>
    <property type="match status" value="1"/>
</dbReference>
<dbReference type="Pfam" id="PF23915">
    <property type="entry name" value="SusG_C"/>
    <property type="match status" value="1"/>
</dbReference>
<dbReference type="EMBL" id="QWEH01000010">
    <property type="protein sequence ID" value="RHW30992.1"/>
    <property type="molecule type" value="Genomic_DNA"/>
</dbReference>
<gene>
    <name evidence="8" type="primary">treC</name>
    <name evidence="8" type="ORF">D1B32_14560</name>
</gene>
<dbReference type="SUPFAM" id="SSF51445">
    <property type="entry name" value="(Trans)glycosidases"/>
    <property type="match status" value="1"/>
</dbReference>
<keyword evidence="4 8" id="KW-0378">Hydrolase</keyword>
<dbReference type="FunFam" id="3.90.400.10:FF:000002">
    <property type="entry name" value="Sucrose isomerase"/>
    <property type="match status" value="1"/>
</dbReference>
<organism evidence="8 9">
    <name type="scientific">Oceanobacillus profundus</name>
    <dbReference type="NCBI Taxonomy" id="372463"/>
    <lineage>
        <taxon>Bacteria</taxon>
        <taxon>Bacillati</taxon>
        <taxon>Bacillota</taxon>
        <taxon>Bacilli</taxon>
        <taxon>Bacillales</taxon>
        <taxon>Bacillaceae</taxon>
        <taxon>Oceanobacillus</taxon>
    </lineage>
</organism>
<evidence type="ECO:0000313" key="8">
    <source>
        <dbReference type="EMBL" id="RHW30992.1"/>
    </source>
</evidence>
<dbReference type="InterPro" id="IPR056300">
    <property type="entry name" value="SusG-like_C"/>
</dbReference>
<dbReference type="OrthoDB" id="9805159at2"/>
<dbReference type="Pfam" id="PF00128">
    <property type="entry name" value="Alpha-amylase"/>
    <property type="match status" value="1"/>
</dbReference>
<dbReference type="Gene3D" id="3.20.20.80">
    <property type="entry name" value="Glycosidases"/>
    <property type="match status" value="1"/>
</dbReference>
<dbReference type="FunFam" id="3.20.20.80:FF:000014">
    <property type="entry name" value="Alpha,alpha-phosphotrehalase"/>
    <property type="match status" value="1"/>
</dbReference>
<dbReference type="NCBIfam" id="TIGR02403">
    <property type="entry name" value="trehalose_treC"/>
    <property type="match status" value="1"/>
</dbReference>
<dbReference type="InterPro" id="IPR045857">
    <property type="entry name" value="O16G_dom_2"/>
</dbReference>
<evidence type="ECO:0000313" key="9">
    <source>
        <dbReference type="Proteomes" id="UP000285456"/>
    </source>
</evidence>
<dbReference type="GO" id="GO:0005737">
    <property type="term" value="C:cytoplasm"/>
    <property type="evidence" value="ECO:0007669"/>
    <property type="project" value="UniProtKB-SubCell"/>
</dbReference>
<dbReference type="GO" id="GO:0008788">
    <property type="term" value="F:alpha,alpha-phosphotrehalase activity"/>
    <property type="evidence" value="ECO:0007669"/>
    <property type="project" value="UniProtKB-UniRule"/>
</dbReference>
<dbReference type="RefSeq" id="WP_095311823.1">
    <property type="nucleotide sequence ID" value="NZ_JAUOPF010000012.1"/>
</dbReference>
<accession>A0A417YEB5</accession>
<proteinExistence type="inferred from homology"/>
<keyword evidence="9" id="KW-1185">Reference proteome</keyword>
<keyword evidence="3" id="KW-0963">Cytoplasm</keyword>
<dbReference type="InterPro" id="IPR017853">
    <property type="entry name" value="GH"/>
</dbReference>
<dbReference type="GO" id="GO:0005993">
    <property type="term" value="P:trehalose catabolic process"/>
    <property type="evidence" value="ECO:0007669"/>
    <property type="project" value="InterPro"/>
</dbReference>
<evidence type="ECO:0000256" key="5">
    <source>
        <dbReference type="ARBA" id="ARBA00023295"/>
    </source>
</evidence>